<dbReference type="OrthoDB" id="1428549at2"/>
<gene>
    <name evidence="2" type="ORF">FLP08_10925</name>
</gene>
<proteinExistence type="predicted"/>
<dbReference type="AlphaFoldDB" id="A0A7K1LQK3"/>
<dbReference type="EMBL" id="VJVW01000004">
    <property type="protein sequence ID" value="MUP43089.1"/>
    <property type="molecule type" value="Genomic_DNA"/>
</dbReference>
<dbReference type="PROSITE" id="PS51257">
    <property type="entry name" value="PROKAR_LIPOPROTEIN"/>
    <property type="match status" value="1"/>
</dbReference>
<keyword evidence="1" id="KW-0732">Signal</keyword>
<protein>
    <submittedName>
        <fullName evidence="2">Uncharacterized protein</fullName>
    </submittedName>
</protein>
<organism evidence="2 3">
    <name type="scientific">Christiangramia aestuarii</name>
    <dbReference type="NCBI Taxonomy" id="1028746"/>
    <lineage>
        <taxon>Bacteria</taxon>
        <taxon>Pseudomonadati</taxon>
        <taxon>Bacteroidota</taxon>
        <taxon>Flavobacteriia</taxon>
        <taxon>Flavobacteriales</taxon>
        <taxon>Flavobacteriaceae</taxon>
        <taxon>Christiangramia</taxon>
    </lineage>
</organism>
<feature type="signal peptide" evidence="1">
    <location>
        <begin position="1"/>
        <end position="21"/>
    </location>
</feature>
<keyword evidence="3" id="KW-1185">Reference proteome</keyword>
<dbReference type="RefSeq" id="WP_156276790.1">
    <property type="nucleotide sequence ID" value="NZ_BAABGI010000001.1"/>
</dbReference>
<dbReference type="Proteomes" id="UP000460416">
    <property type="component" value="Unassembled WGS sequence"/>
</dbReference>
<accession>A0A7K1LQK3</accession>
<comment type="caution">
    <text evidence="2">The sequence shown here is derived from an EMBL/GenBank/DDBJ whole genome shotgun (WGS) entry which is preliminary data.</text>
</comment>
<reference evidence="2 3" key="1">
    <citation type="submission" date="2019-07" db="EMBL/GenBank/DDBJ databases">
        <title>Gramella aestuarii sp. nov., isolated from a tidal flat, and emended description of Gramella echinicola.</title>
        <authorList>
            <person name="Liu L."/>
        </authorList>
    </citation>
    <scope>NUCLEOTIDE SEQUENCE [LARGE SCALE GENOMIC DNA]</scope>
    <source>
        <strain evidence="2 3">BS12</strain>
    </source>
</reference>
<feature type="chain" id="PRO_5029650825" evidence="1">
    <location>
        <begin position="22"/>
        <end position="518"/>
    </location>
</feature>
<evidence type="ECO:0000256" key="1">
    <source>
        <dbReference type="SAM" id="SignalP"/>
    </source>
</evidence>
<evidence type="ECO:0000313" key="2">
    <source>
        <dbReference type="EMBL" id="MUP43089.1"/>
    </source>
</evidence>
<evidence type="ECO:0000313" key="3">
    <source>
        <dbReference type="Proteomes" id="UP000460416"/>
    </source>
</evidence>
<sequence>MRNFIQSLMFLLGLLFCGCTADNSLSELPGDSETALLTGVFLDSAVEGLYFETATQSGYTNSKGEFNYLPGEKVSFYLGDHFLGDSKAGPVLTPISIVGIPKANINTPEVQYMAALLQTLDIDGDAKNGIKLEPQIIDALEDSHLRGRENATANILEIVKKVREKTGIELNEVFPEQAAAHLAETLGENFQLYTSLLPVLESTVNPFEPMTSVTWDHQINDEGRLLKSIRYENHPQRVSAEFVYTEYLEDGYPLIIEITKYELGQPAFTIKKEILYTEERKAIGFKNYSIDGGLVSFTTFDGIDANGHVVESKTFAVTGEFLYRETFERLENGNVNIHNRYSSETSTELDDLEIRYEFTYNEFGELSITKQLRPYKRNIKSEYMYREDNTLQQKNTLILVLDQNRLYSREDFYNEQEKLVQYNIMSGDWRSEYVEFYPNGDYKTVYTYYQDWLQEIAVFDEEGYGELKIWHLDRSGSYQIDFRDPNHALIKIEFYDDNGNYERTEYYENNELVRTEYA</sequence>
<name>A0A7K1LQK3_9FLAO</name>